<evidence type="ECO:0000313" key="2">
    <source>
        <dbReference type="EMBL" id="MBW4331394.1"/>
    </source>
</evidence>
<evidence type="ECO:0000256" key="1">
    <source>
        <dbReference type="SAM" id="MobiDB-lite"/>
    </source>
</evidence>
<protein>
    <submittedName>
        <fullName evidence="2">Uncharacterized protein</fullName>
    </submittedName>
</protein>
<reference evidence="2 3" key="1">
    <citation type="submission" date="2021-07" db="EMBL/GenBank/DDBJ databases">
        <title>Stakelama flava sp. nov., a novel endophytic bacterium isolated from branch of Kandelia candel.</title>
        <authorList>
            <person name="Tuo L."/>
        </authorList>
    </citation>
    <scope>NUCLEOTIDE SEQUENCE [LARGE SCALE GENOMIC DNA]</scope>
    <source>
        <strain evidence="2 3">CBK3Z-3</strain>
    </source>
</reference>
<feature type="region of interest" description="Disordered" evidence="1">
    <location>
        <begin position="33"/>
        <end position="52"/>
    </location>
</feature>
<dbReference type="EMBL" id="JAHWZX010000009">
    <property type="protein sequence ID" value="MBW4331394.1"/>
    <property type="molecule type" value="Genomic_DNA"/>
</dbReference>
<evidence type="ECO:0000313" key="3">
    <source>
        <dbReference type="Proteomes" id="UP001197214"/>
    </source>
</evidence>
<proteinExistence type="predicted"/>
<accession>A0ABS6XMG1</accession>
<organism evidence="2 3">
    <name type="scientific">Stakelama flava</name>
    <dbReference type="NCBI Taxonomy" id="2860338"/>
    <lineage>
        <taxon>Bacteria</taxon>
        <taxon>Pseudomonadati</taxon>
        <taxon>Pseudomonadota</taxon>
        <taxon>Alphaproteobacteria</taxon>
        <taxon>Sphingomonadales</taxon>
        <taxon>Sphingomonadaceae</taxon>
        <taxon>Stakelama</taxon>
    </lineage>
</organism>
<comment type="caution">
    <text evidence="2">The sequence shown here is derived from an EMBL/GenBank/DDBJ whole genome shotgun (WGS) entry which is preliminary data.</text>
</comment>
<dbReference type="RefSeq" id="WP_219238503.1">
    <property type="nucleotide sequence ID" value="NZ_JAHWZX010000009.1"/>
</dbReference>
<keyword evidence="3" id="KW-1185">Reference proteome</keyword>
<sequence length="262" mass="29502">MVDDHFEQFVDLLAEADGADLREQTISAVVRLRGDGGAGGDGRGNRRKARADRFDPPRLFDQRIVEKIVRRHVAIDEQRVIGKTGAPLCFDPTAEQHPAGFGERALVDRCLERREGVFCIRPADDRRRDIERQRLEEQLALGVGPAVVEMAFYLLAGQRRRIVRDVGHDRVGRDQNLAIGGVVRFARAGDRKMARCMGEFILERLAHEAALFVDGERSTLEILRDQHCHFVPFDGEAADEMSCLDRLRGCQRDSYRVATAAI</sequence>
<gene>
    <name evidence="2" type="ORF">KY084_10975</name>
</gene>
<name>A0ABS6XMG1_9SPHN</name>
<dbReference type="Proteomes" id="UP001197214">
    <property type="component" value="Unassembled WGS sequence"/>
</dbReference>